<dbReference type="Proteomes" id="UP000002363">
    <property type="component" value="Chromosome"/>
</dbReference>
<evidence type="ECO:0000313" key="2">
    <source>
        <dbReference type="EMBL" id="ADF63239.1"/>
    </source>
</evidence>
<protein>
    <submittedName>
        <fullName evidence="2">Uncharacterized protein</fullName>
    </submittedName>
</protein>
<dbReference type="EnsemblBacteria" id="ADF63239">
    <property type="protein sequence ID" value="ADF63239"/>
    <property type="gene ID" value="ECL_03705"/>
</dbReference>
<feature type="transmembrane region" description="Helical" evidence="1">
    <location>
        <begin position="297"/>
        <end position="316"/>
    </location>
</feature>
<gene>
    <name evidence="2" type="ordered locus">ECL_03705</name>
</gene>
<dbReference type="EMBL" id="CP001918">
    <property type="protein sequence ID" value="ADF63239.1"/>
    <property type="molecule type" value="Genomic_DNA"/>
</dbReference>
<evidence type="ECO:0000256" key="1">
    <source>
        <dbReference type="SAM" id="Phobius"/>
    </source>
</evidence>
<evidence type="ECO:0000313" key="3">
    <source>
        <dbReference type="Proteomes" id="UP000002363"/>
    </source>
</evidence>
<accession>A0A0H3CNT4</accession>
<keyword evidence="1" id="KW-0472">Membrane</keyword>
<reference evidence="2 3" key="1">
    <citation type="journal article" date="2010" name="J. Bacteriol.">
        <title>Complete genome sequence of Enterobacter cloacae subsp. cloacae type strain ATCC 13047.</title>
        <authorList>
            <person name="Ren Y."/>
            <person name="Ren Y."/>
            <person name="Zhou Z."/>
            <person name="Guo X."/>
            <person name="Li Y."/>
            <person name="Feng L."/>
            <person name="Wang L."/>
        </authorList>
    </citation>
    <scope>NUCLEOTIDE SEQUENCE [LARGE SCALE GENOMIC DNA]</scope>
    <source>
        <strain evidence="3">ATCC 13047 / DSM 30054 / NBRC 13535 / NCTC 10005 / WDCM 00083 / NCDC 279-56</strain>
    </source>
</reference>
<sequence>MAICCRKGCKENIASISYEYGVRLCYIHFNRRKELSRKRNVKKDIRCKVCGANFSETRNNKFCSNKCKGIGMRTLKDSDKTEIHNHSYWLNTEGFIKNNPLQLNSINGLEDIANIISLYRIKSRLQIPCSHFLKKKIRGNCKKNEHKLTPFIKLDLSHKYPNSKGGMNVPENIMIAPSFINKMNKDKIPENDAFEMFNGHSLSKKRKDMPHSLINSIVRNYSDDEVNALFCKIGKLPRIKNGQSRCLNADAVFNQVFIFDLLNAELIRLKERTILYCLKYICKLFRNKIIKFKGKRVTFITCYFDMIALAFFHAYLRGDPERFLSRIKRFVWVMENGKKTMLRVRALFSSLSLFRRYCKKHLSISVSDPASAKESILDIYAKFFAVKPSYISDEGYPRWIRKC</sequence>
<dbReference type="KEGG" id="enc:ECL_03705"/>
<dbReference type="HOGENOM" id="CLU_067513_0_0_6"/>
<keyword evidence="1" id="KW-1133">Transmembrane helix</keyword>
<dbReference type="OrthoDB" id="6610599at2"/>
<proteinExistence type="predicted"/>
<name>A0A0H3CNT4_ENTCC</name>
<keyword evidence="3" id="KW-1185">Reference proteome</keyword>
<dbReference type="eggNOG" id="ENOG5032RBH">
    <property type="taxonomic scope" value="Bacteria"/>
</dbReference>
<dbReference type="PATRIC" id="fig|716541.4.peg.3867"/>
<organism evidence="2 3">
    <name type="scientific">Enterobacter cloacae subsp. cloacae (strain ATCC 13047 / DSM 30054 / NBRC 13535 / NCTC 10005 / WDCM 00083 / NCDC 279-56)</name>
    <dbReference type="NCBI Taxonomy" id="716541"/>
    <lineage>
        <taxon>Bacteria</taxon>
        <taxon>Pseudomonadati</taxon>
        <taxon>Pseudomonadota</taxon>
        <taxon>Gammaproteobacteria</taxon>
        <taxon>Enterobacterales</taxon>
        <taxon>Enterobacteriaceae</taxon>
        <taxon>Enterobacter</taxon>
        <taxon>Enterobacter cloacae complex</taxon>
    </lineage>
</organism>
<dbReference type="AlphaFoldDB" id="A0A0H3CNT4"/>
<keyword evidence="1" id="KW-0812">Transmembrane</keyword>